<dbReference type="EMBL" id="CAJVPZ010017667">
    <property type="protein sequence ID" value="CAG8681673.1"/>
    <property type="molecule type" value="Genomic_DNA"/>
</dbReference>
<name>A0A9N9HKD9_9GLOM</name>
<dbReference type="Proteomes" id="UP000789396">
    <property type="component" value="Unassembled WGS sequence"/>
</dbReference>
<dbReference type="AlphaFoldDB" id="A0A9N9HKD9"/>
<accession>A0A9N9HKD9</accession>
<dbReference type="OrthoDB" id="2433592at2759"/>
<evidence type="ECO:0000313" key="1">
    <source>
        <dbReference type="EMBL" id="CAG8681673.1"/>
    </source>
</evidence>
<feature type="non-terminal residue" evidence="1">
    <location>
        <position position="1"/>
    </location>
</feature>
<evidence type="ECO:0000313" key="2">
    <source>
        <dbReference type="Proteomes" id="UP000789396"/>
    </source>
</evidence>
<protein>
    <submittedName>
        <fullName evidence="1">13226_t:CDS:1</fullName>
    </submittedName>
</protein>
<comment type="caution">
    <text evidence="1">The sequence shown here is derived from an EMBL/GenBank/DDBJ whole genome shotgun (WGS) entry which is preliminary data.</text>
</comment>
<sequence>LDKNRRSKLQIHLIKPFIELSNSMKTKRTHKFGENLAIDFKNQAAKIYHPNDQLNLQEVQLDIYNKNYLINFCKQDKEKENQCIEAFTKVIDQKPIARDLIPIVVLNISNIESSILTDKTSDIYDSEIVEEVGQYVGKAGYRKKIKHVMITCTILNDISNLQKADYHYTVILYPNIENYNILRKVIVPLVSKLWDLVTNGLDDTLDN</sequence>
<organism evidence="1 2">
    <name type="scientific">Racocetra fulgida</name>
    <dbReference type="NCBI Taxonomy" id="60492"/>
    <lineage>
        <taxon>Eukaryota</taxon>
        <taxon>Fungi</taxon>
        <taxon>Fungi incertae sedis</taxon>
        <taxon>Mucoromycota</taxon>
        <taxon>Glomeromycotina</taxon>
        <taxon>Glomeromycetes</taxon>
        <taxon>Diversisporales</taxon>
        <taxon>Gigasporaceae</taxon>
        <taxon>Racocetra</taxon>
    </lineage>
</organism>
<reference evidence="1" key="1">
    <citation type="submission" date="2021-06" db="EMBL/GenBank/DDBJ databases">
        <authorList>
            <person name="Kallberg Y."/>
            <person name="Tangrot J."/>
            <person name="Rosling A."/>
        </authorList>
    </citation>
    <scope>NUCLEOTIDE SEQUENCE</scope>
    <source>
        <strain evidence="1">IN212</strain>
    </source>
</reference>
<proteinExistence type="predicted"/>
<keyword evidence="2" id="KW-1185">Reference proteome</keyword>
<feature type="non-terminal residue" evidence="1">
    <location>
        <position position="207"/>
    </location>
</feature>
<gene>
    <name evidence="1" type="ORF">RFULGI_LOCUS9639</name>
</gene>